<feature type="region of interest" description="Disordered" evidence="1">
    <location>
        <begin position="128"/>
        <end position="302"/>
    </location>
</feature>
<evidence type="ECO:0000313" key="3">
    <source>
        <dbReference type="Proteomes" id="UP000595140"/>
    </source>
</evidence>
<reference evidence="2 3" key="1">
    <citation type="submission" date="2018-04" db="EMBL/GenBank/DDBJ databases">
        <authorList>
            <person name="Vogel A."/>
        </authorList>
    </citation>
    <scope>NUCLEOTIDE SEQUENCE [LARGE SCALE GENOMIC DNA]</scope>
</reference>
<dbReference type="EMBL" id="OOIL02001777">
    <property type="protein sequence ID" value="VFQ78095.1"/>
    <property type="molecule type" value="Genomic_DNA"/>
</dbReference>
<gene>
    <name evidence="2" type="ORF">CCAM_LOCUS19871</name>
</gene>
<evidence type="ECO:0000256" key="1">
    <source>
        <dbReference type="SAM" id="MobiDB-lite"/>
    </source>
</evidence>
<organism evidence="2 3">
    <name type="scientific">Cuscuta campestris</name>
    <dbReference type="NCBI Taxonomy" id="132261"/>
    <lineage>
        <taxon>Eukaryota</taxon>
        <taxon>Viridiplantae</taxon>
        <taxon>Streptophyta</taxon>
        <taxon>Embryophyta</taxon>
        <taxon>Tracheophyta</taxon>
        <taxon>Spermatophyta</taxon>
        <taxon>Magnoliopsida</taxon>
        <taxon>eudicotyledons</taxon>
        <taxon>Gunneridae</taxon>
        <taxon>Pentapetalae</taxon>
        <taxon>asterids</taxon>
        <taxon>lamiids</taxon>
        <taxon>Solanales</taxon>
        <taxon>Convolvulaceae</taxon>
        <taxon>Cuscuteae</taxon>
        <taxon>Cuscuta</taxon>
        <taxon>Cuscuta subgen. Grammica</taxon>
        <taxon>Cuscuta sect. Cleistogrammica</taxon>
    </lineage>
</organism>
<dbReference type="Proteomes" id="UP000595140">
    <property type="component" value="Unassembled WGS sequence"/>
</dbReference>
<sequence>MIRRSSKAIKAMYLLSKYAIIFQLNGLRSFQKTSTTSEKRCLSLDEILMEIMDKKLSDVIPTFWYAMAREHWDVFYISKYSSLMVLLKREPKLLTIFNEVEDFQLAEETYNPAADSTLGKTVPSAYKDEEMEEKHEDPHVGNKEKKKKKKQKARWKESNREKEKDQAEVVVPQNEDENVKAGKEKKNKNRKHAEADEDEPETPSKRIEKKRKHEEPYVGSREKKKKQKAAASEDTGVEPEAEAHGKKVKEKRRDQAGAVVPQKEDENVKQRKKEKKKKKQKAAVAEDTGVEPEAEAGGKKVKLVQAVPRHDRVPPLVSLDLEGFQEASPH</sequence>
<accession>A0A484LNV3</accession>
<feature type="compositionally biased region" description="Basic and acidic residues" evidence="1">
    <location>
        <begin position="154"/>
        <end position="167"/>
    </location>
</feature>
<feature type="compositionally biased region" description="Basic and acidic residues" evidence="1">
    <location>
        <begin position="241"/>
        <end position="255"/>
    </location>
</feature>
<protein>
    <submittedName>
        <fullName evidence="2">Uncharacterized protein</fullName>
    </submittedName>
</protein>
<name>A0A484LNV3_9ASTE</name>
<feature type="compositionally biased region" description="Basic residues" evidence="1">
    <location>
        <begin position="270"/>
        <end position="281"/>
    </location>
</feature>
<dbReference type="AlphaFoldDB" id="A0A484LNV3"/>
<evidence type="ECO:0000313" key="2">
    <source>
        <dbReference type="EMBL" id="VFQ78095.1"/>
    </source>
</evidence>
<keyword evidence="3" id="KW-1185">Reference proteome</keyword>
<proteinExistence type="predicted"/>
<feature type="compositionally biased region" description="Basic residues" evidence="1">
    <location>
        <begin position="144"/>
        <end position="153"/>
    </location>
</feature>
<feature type="compositionally biased region" description="Basic and acidic residues" evidence="1">
    <location>
        <begin position="128"/>
        <end position="143"/>
    </location>
</feature>